<dbReference type="OrthoDB" id="6123450at2759"/>
<protein>
    <recommendedName>
        <fullName evidence="3">glucan 1,4-alpha-glucosidase</fullName>
        <ecNumber evidence="3">3.2.1.3</ecNumber>
    </recommendedName>
    <alternativeName>
        <fullName evidence="11">1,4-alpha-D-glucan glucohydrolase</fullName>
    </alternativeName>
    <alternativeName>
        <fullName evidence="10">Glucan 1,4-alpha-glucosidase</fullName>
    </alternativeName>
</protein>
<comment type="catalytic activity">
    <reaction evidence="1">
        <text>Hydrolysis of terminal (1-&gt;4)-linked alpha-D-glucose residues successively from non-reducing ends of the chains with release of beta-D-glucose.</text>
        <dbReference type="EC" id="3.2.1.3"/>
    </reaction>
</comment>
<dbReference type="EC" id="3.2.1.3" evidence="3"/>
<dbReference type="GO" id="GO:0004339">
    <property type="term" value="F:glucan 1,4-alpha-glucosidase activity"/>
    <property type="evidence" value="ECO:0007669"/>
    <property type="project" value="UniProtKB-EC"/>
</dbReference>
<proteinExistence type="inferred from homology"/>
<dbReference type="FunFam" id="1.50.10.10:FF:000018">
    <property type="entry name" value="Glucoamylase"/>
    <property type="match status" value="1"/>
</dbReference>
<sequence>MAPLSRRVQDSNPLYKSYEGALHSGPSSSPIPLRLFHNPFTIKFIMFGLGPALLVSLLAFQNALALPGTSRAHIEKRDLDSWITTQSPYSLTKLLCNIGAAGCNAQGAASGAVVASPSKTSPNYWYTWSRDSALVSKYLVDKLGNGYHASLQAKIQNYIIAQANLQGVTNPSGSLDTGAGLGEPKFNVDLTAFTDNWGRPQRDGPALRAEVLIGYGNWLVDNGYSATAVSAIWPVLVNDLAYVVQYWNQGGFDLWEEVNGNSFFTTASQHRALVEGIAFAARIGKSCNNCATVAPQILCYQQNYWTSNGNYIVSNINVNNGHTGKDANSILTSIHSFDPAGGCDAATFQPCSDRALANHKAVTDSFRSVYSINSGIAQGAAVAVGRYSEDTYYNGNPWYLATFAAAEQLYDALYQWNSVGAIAITDVSLAFFKDLYSSAAVGTYQKSSTQYTAIVAAVKTYADGYMTKAQAYTPSSGALAEQYDRSSGSPLSAADLTWSYAAFLSASDRRAGIVPASWGSINGNTVPAGTCGNSAFTGSYSKASGITFPANQTPGTAGPTSTATATATVTSSVPTSTSCVIAHKVAVTFNEVVTTVVGQTVKIVGSISQLGSWNTANAIALSASGYTSSNHLWSTALNLPSGTTFQYKFINVASNGAVTWESDPTRQYTVPATCDTTATVSSNWK</sequence>
<evidence type="ECO:0000256" key="13">
    <source>
        <dbReference type="PIRSR" id="PIRSR001031-2"/>
    </source>
</evidence>
<dbReference type="PANTHER" id="PTHR31616:SF12">
    <property type="entry name" value="GLUCOAMYLASE"/>
    <property type="match status" value="1"/>
</dbReference>
<keyword evidence="14" id="KW-0812">Transmembrane</keyword>
<reference evidence="16" key="1">
    <citation type="submission" date="2016-03" db="EMBL/GenBank/DDBJ databases">
        <title>Updated assembly of Pseudogymnoascus destructans, the fungus causing white-nose syndrome of bats.</title>
        <authorList>
            <person name="Palmer J.M."/>
            <person name="Drees K.P."/>
            <person name="Foster J.T."/>
            <person name="Lindner D.L."/>
        </authorList>
    </citation>
    <scope>NUCLEOTIDE SEQUENCE [LARGE SCALE GENOMIC DNA]</scope>
    <source>
        <strain evidence="16">20631-21</strain>
    </source>
</reference>
<accession>A0A176ZYN2</accession>
<dbReference type="Pfam" id="PF00686">
    <property type="entry name" value="CBM_20"/>
    <property type="match status" value="1"/>
</dbReference>
<dbReference type="SUPFAM" id="SSF48208">
    <property type="entry name" value="Six-hairpin glycosidases"/>
    <property type="match status" value="1"/>
</dbReference>
<dbReference type="PANTHER" id="PTHR31616">
    <property type="entry name" value="TREHALASE"/>
    <property type="match status" value="1"/>
</dbReference>
<evidence type="ECO:0000256" key="8">
    <source>
        <dbReference type="ARBA" id="ARBA00023295"/>
    </source>
</evidence>
<keyword evidence="14" id="KW-0472">Membrane</keyword>
<dbReference type="AlphaFoldDB" id="A0A176ZYN2"/>
<dbReference type="InterPro" id="IPR034836">
    <property type="entry name" value="CBM20_glucoamylase"/>
</dbReference>
<evidence type="ECO:0000313" key="16">
    <source>
        <dbReference type="EMBL" id="OAF54947.1"/>
    </source>
</evidence>
<dbReference type="InterPro" id="IPR000165">
    <property type="entry name" value="Glucoamylase"/>
</dbReference>
<evidence type="ECO:0000256" key="1">
    <source>
        <dbReference type="ARBA" id="ARBA00001863"/>
    </source>
</evidence>
<feature type="transmembrane region" description="Helical" evidence="14">
    <location>
        <begin position="40"/>
        <end position="60"/>
    </location>
</feature>
<dbReference type="eggNOG" id="ENOG502QPM2">
    <property type="taxonomic scope" value="Eukaryota"/>
</dbReference>
<dbReference type="InterPro" id="IPR008928">
    <property type="entry name" value="6-hairpin_glycosidase_sf"/>
</dbReference>
<feature type="active site" description="Proton acceptor" evidence="12">
    <location>
        <position position="253"/>
    </location>
</feature>
<dbReference type="FunFam" id="2.60.40.10:FF:000552">
    <property type="entry name" value="Related to glucoamylase"/>
    <property type="match status" value="1"/>
</dbReference>
<organism evidence="16">
    <name type="scientific">Pseudogymnoascus destructans</name>
    <dbReference type="NCBI Taxonomy" id="655981"/>
    <lineage>
        <taxon>Eukaryota</taxon>
        <taxon>Fungi</taxon>
        <taxon>Dikarya</taxon>
        <taxon>Ascomycota</taxon>
        <taxon>Pezizomycotina</taxon>
        <taxon>Leotiomycetes</taxon>
        <taxon>Thelebolales</taxon>
        <taxon>Thelebolaceae</taxon>
        <taxon>Pseudogymnoascus</taxon>
    </lineage>
</organism>
<dbReference type="InterPro" id="IPR011613">
    <property type="entry name" value="GH15-like"/>
</dbReference>
<evidence type="ECO:0000256" key="3">
    <source>
        <dbReference type="ARBA" id="ARBA00012593"/>
    </source>
</evidence>
<evidence type="ECO:0000256" key="11">
    <source>
        <dbReference type="ARBA" id="ARBA00033473"/>
    </source>
</evidence>
<dbReference type="InterPro" id="IPR008291">
    <property type="entry name" value="Glucoamylase_SBD"/>
</dbReference>
<dbReference type="RefSeq" id="XP_024320250.1">
    <property type="nucleotide sequence ID" value="XM_024472110.1"/>
</dbReference>
<dbReference type="SMART" id="SM01065">
    <property type="entry name" value="CBM_2"/>
    <property type="match status" value="1"/>
</dbReference>
<keyword evidence="5 16" id="KW-0378">Hydrolase</keyword>
<evidence type="ECO:0000256" key="5">
    <source>
        <dbReference type="ARBA" id="ARBA00022801"/>
    </source>
</evidence>
<keyword evidence="8" id="KW-0326">Glycosidase</keyword>
<dbReference type="GeneID" id="36291601"/>
<dbReference type="Gene3D" id="2.60.40.10">
    <property type="entry name" value="Immunoglobulins"/>
    <property type="match status" value="1"/>
</dbReference>
<dbReference type="PROSITE" id="PS51166">
    <property type="entry name" value="CBM20"/>
    <property type="match status" value="1"/>
</dbReference>
<feature type="binding site" evidence="13">
    <location>
        <position position="197"/>
    </location>
    <ligand>
        <name>substrate</name>
    </ligand>
</feature>
<feature type="active site" description="Proton donor" evidence="12">
    <location>
        <position position="256"/>
    </location>
</feature>
<gene>
    <name evidence="16" type="primary">GLA1_2</name>
    <name evidence="16" type="ORF">VC83_08561</name>
</gene>
<dbReference type="Proteomes" id="UP000077154">
    <property type="component" value="Unassembled WGS sequence"/>
</dbReference>
<dbReference type="InterPro" id="IPR013783">
    <property type="entry name" value="Ig-like_fold"/>
</dbReference>
<evidence type="ECO:0000256" key="14">
    <source>
        <dbReference type="SAM" id="Phobius"/>
    </source>
</evidence>
<keyword evidence="9" id="KW-0624">Polysaccharide degradation</keyword>
<dbReference type="Gene3D" id="1.50.10.10">
    <property type="match status" value="1"/>
</dbReference>
<name>A0A176ZYN2_9PEZI</name>
<feature type="domain" description="CBM20" evidence="15">
    <location>
        <begin position="579"/>
        <end position="685"/>
    </location>
</feature>
<keyword evidence="14" id="KW-1133">Transmembrane helix</keyword>
<evidence type="ECO:0000256" key="9">
    <source>
        <dbReference type="ARBA" id="ARBA00023326"/>
    </source>
</evidence>
<evidence type="ECO:0000256" key="2">
    <source>
        <dbReference type="ARBA" id="ARBA00006188"/>
    </source>
</evidence>
<dbReference type="PRINTS" id="PR00736">
    <property type="entry name" value="GLHYDRLASE15"/>
</dbReference>
<comment type="similarity">
    <text evidence="2">Belongs to the glycosyl hydrolase 15 family.</text>
</comment>
<dbReference type="InterPro" id="IPR013784">
    <property type="entry name" value="Carb-bd-like_fold"/>
</dbReference>
<evidence type="ECO:0000256" key="12">
    <source>
        <dbReference type="PIRSR" id="PIRSR001031-1"/>
    </source>
</evidence>
<keyword evidence="6" id="KW-0325">Glycoprotein</keyword>
<dbReference type="VEuPathDB" id="FungiDB:GMDG_05916"/>
<evidence type="ECO:0000256" key="7">
    <source>
        <dbReference type="ARBA" id="ARBA00023277"/>
    </source>
</evidence>
<evidence type="ECO:0000256" key="10">
    <source>
        <dbReference type="ARBA" id="ARBA00033442"/>
    </source>
</evidence>
<dbReference type="GO" id="GO:0000324">
    <property type="term" value="C:fungal-type vacuole"/>
    <property type="evidence" value="ECO:0007669"/>
    <property type="project" value="TreeGrafter"/>
</dbReference>
<dbReference type="GO" id="GO:0000272">
    <property type="term" value="P:polysaccharide catabolic process"/>
    <property type="evidence" value="ECO:0007669"/>
    <property type="project" value="UniProtKB-KW"/>
</dbReference>
<dbReference type="Pfam" id="PF00723">
    <property type="entry name" value="Glyco_hydro_15"/>
    <property type="match status" value="1"/>
</dbReference>
<dbReference type="GO" id="GO:2001070">
    <property type="term" value="F:starch binding"/>
    <property type="evidence" value="ECO:0007669"/>
    <property type="project" value="InterPro"/>
</dbReference>
<dbReference type="InterPro" id="IPR002044">
    <property type="entry name" value="CBM20"/>
</dbReference>
<evidence type="ECO:0000256" key="4">
    <source>
        <dbReference type="ARBA" id="ARBA00022729"/>
    </source>
</evidence>
<evidence type="ECO:0000256" key="6">
    <source>
        <dbReference type="ARBA" id="ARBA00023180"/>
    </source>
</evidence>
<dbReference type="InterPro" id="IPR012341">
    <property type="entry name" value="6hp_glycosidase-like_sf"/>
</dbReference>
<evidence type="ECO:0000259" key="15">
    <source>
        <dbReference type="PROSITE" id="PS51166"/>
    </source>
</evidence>
<dbReference type="CDD" id="cd05811">
    <property type="entry name" value="CBM20_glucoamylase"/>
    <property type="match status" value="1"/>
</dbReference>
<dbReference type="SUPFAM" id="SSF49452">
    <property type="entry name" value="Starch-binding domain-like"/>
    <property type="match status" value="1"/>
</dbReference>
<keyword evidence="7" id="KW-0119">Carbohydrate metabolism</keyword>
<dbReference type="PIRSF" id="PIRSF001031">
    <property type="entry name" value="Glu-a-glcsd_SBD"/>
    <property type="match status" value="1"/>
</dbReference>
<dbReference type="EMBL" id="KV441413">
    <property type="protein sequence ID" value="OAF54947.1"/>
    <property type="molecule type" value="Genomic_DNA"/>
</dbReference>
<keyword evidence="4" id="KW-0732">Signal</keyword>